<keyword evidence="2 7" id="KW-0328">Glycosyltransferase</keyword>
<dbReference type="PANTHER" id="PTHR43685">
    <property type="entry name" value="GLYCOSYLTRANSFERASE"/>
    <property type="match status" value="1"/>
</dbReference>
<dbReference type="CDD" id="cd00761">
    <property type="entry name" value="Glyco_tranf_GTA_type"/>
    <property type="match status" value="1"/>
</dbReference>
<reference evidence="7 8" key="1">
    <citation type="submission" date="2018-03" db="EMBL/GenBank/DDBJ databases">
        <title>Genome sequence of Clostridium liquoris DSM 100320.</title>
        <authorList>
            <person name="Poehlein A."/>
            <person name="Daniel R."/>
        </authorList>
    </citation>
    <scope>NUCLEOTIDE SEQUENCE [LARGE SCALE GENOMIC DNA]</scope>
    <source>
        <strain evidence="7 8">DSM 100320</strain>
    </source>
</reference>
<gene>
    <name evidence="7" type="primary">epsE_3</name>
    <name evidence="7" type="ORF">CLLI_19460</name>
</gene>
<dbReference type="Pfam" id="PF00535">
    <property type="entry name" value="Glycos_transf_2"/>
    <property type="match status" value="1"/>
</dbReference>
<feature type="domain" description="Glycosyltransferase subfamily 4-like N-terminal" evidence="6">
    <location>
        <begin position="279"/>
        <end position="433"/>
    </location>
</feature>
<protein>
    <submittedName>
        <fullName evidence="7">Putative glycosyltransferase EpsE</fullName>
        <ecNumber evidence="7">2.4.-.-</ecNumber>
    </submittedName>
</protein>
<comment type="similarity">
    <text evidence="1">Belongs to the glycosyltransferase 2 family.</text>
</comment>
<evidence type="ECO:0000256" key="3">
    <source>
        <dbReference type="ARBA" id="ARBA00022679"/>
    </source>
</evidence>
<feature type="domain" description="Glycosyl transferase family 1" evidence="4">
    <location>
        <begin position="444"/>
        <end position="616"/>
    </location>
</feature>
<sequence length="841" mass="96535">MIMKPEISVIMPVYNCKQYIFESIKSICNQSFENWELIIINDNSIENIEEEIQKIQDDRIHYHAFVEHEGLFNTLKYGLQQAQGDFITFHDPDDISSPTRFYEQLNYLKSNDDLGMVSCLIRCFTNDTSYRNACTFIEKIQNAYISKEQIENAIINGFSPVIFPTIMMRRSLLSGIEFHKEENQLEDYFQIFLHLLKQGRLEKLNSILYYYRRHKNSYHIQNEKSYSETVEAQLSKSGVQNFIKYRELYKDLEKEQYVVSKSKEDSPLRILMLIDALNIGGTEMYVLELAKSLEKLGAHVIIGTSGGPLVEVFKHYGLKVVKIPFTSDYISNKNIMKLIKLTKKIIDEEKINLLHCHLFASMRLGNDIYRSYKIPYIVTLHGLFYPNDILFLSCINAAKIIAVSEPIKKQIQSKLGSRIRGEIVVIPNGIDMENFHPQHTIKNLTSQLGIPENSQVITYCSRLDWGKTLAAEAFIFACYILMNKNKHLHAFVIGDGADKNLITHEVNILNKMLQRNAIHVVGAKFNVLPYYQNANIVVGTARVALEAMSCGKPVIAVGNHGYTGIINPKSMNEQWNMYFGDHDSIKKADPLTLAKDLNELLQNTKACKSLEKWGRSWCEKKFHSGLVAKDIFNLYQEVLSEKEVENTHKENMYNNIEIDIQTKESPLLEKTFSVISTIPDDIEFTPEINEIAFGSNNAVVRYCNNCINGKFDITIPFTIILKDKKDSSKTLTVPDLLHLELNGYNCNNCIHKQDCECEEMVNIKDKCGMKIETEINNNPIIDQYNQNIKFQVITRIYVNLCDSDIFDLGTEIYRSSSIIGGDDNSDYDDNSLMGGYPHNRP</sequence>
<dbReference type="GO" id="GO:0016757">
    <property type="term" value="F:glycosyltransferase activity"/>
    <property type="evidence" value="ECO:0007669"/>
    <property type="project" value="UniProtKB-KW"/>
</dbReference>
<keyword evidence="8" id="KW-1185">Reference proteome</keyword>
<comment type="caution">
    <text evidence="7">The sequence shown here is derived from an EMBL/GenBank/DDBJ whole genome shotgun (WGS) entry which is preliminary data.</text>
</comment>
<dbReference type="Gene3D" id="3.90.550.10">
    <property type="entry name" value="Spore Coat Polysaccharide Biosynthesis Protein SpsA, Chain A"/>
    <property type="match status" value="1"/>
</dbReference>
<evidence type="ECO:0000313" key="8">
    <source>
        <dbReference type="Proteomes" id="UP000239706"/>
    </source>
</evidence>
<dbReference type="Proteomes" id="UP000239706">
    <property type="component" value="Unassembled WGS sequence"/>
</dbReference>
<dbReference type="Pfam" id="PF13439">
    <property type="entry name" value="Glyco_transf_4"/>
    <property type="match status" value="1"/>
</dbReference>
<feature type="domain" description="Glycosyltransferase 2-like" evidence="5">
    <location>
        <begin position="8"/>
        <end position="173"/>
    </location>
</feature>
<dbReference type="EC" id="2.4.-.-" evidence="7"/>
<dbReference type="AlphaFoldDB" id="A0A2T0B2D6"/>
<evidence type="ECO:0000259" key="4">
    <source>
        <dbReference type="Pfam" id="PF00534"/>
    </source>
</evidence>
<dbReference type="Pfam" id="PF00534">
    <property type="entry name" value="Glycos_transf_1"/>
    <property type="match status" value="1"/>
</dbReference>
<organism evidence="7 8">
    <name type="scientific">Clostridium liquoris</name>
    <dbReference type="NCBI Taxonomy" id="1289519"/>
    <lineage>
        <taxon>Bacteria</taxon>
        <taxon>Bacillati</taxon>
        <taxon>Bacillota</taxon>
        <taxon>Clostridia</taxon>
        <taxon>Eubacteriales</taxon>
        <taxon>Clostridiaceae</taxon>
        <taxon>Clostridium</taxon>
    </lineage>
</organism>
<dbReference type="PANTHER" id="PTHR43685:SF5">
    <property type="entry name" value="GLYCOSYLTRANSFERASE EPSE-RELATED"/>
    <property type="match status" value="1"/>
</dbReference>
<dbReference type="InterPro" id="IPR028098">
    <property type="entry name" value="Glyco_trans_4-like_N"/>
</dbReference>
<dbReference type="InterPro" id="IPR029044">
    <property type="entry name" value="Nucleotide-diphossugar_trans"/>
</dbReference>
<name>A0A2T0B2D6_9CLOT</name>
<dbReference type="SUPFAM" id="SSF53756">
    <property type="entry name" value="UDP-Glycosyltransferase/glycogen phosphorylase"/>
    <property type="match status" value="1"/>
</dbReference>
<evidence type="ECO:0000256" key="2">
    <source>
        <dbReference type="ARBA" id="ARBA00022676"/>
    </source>
</evidence>
<dbReference type="InterPro" id="IPR001173">
    <property type="entry name" value="Glyco_trans_2-like"/>
</dbReference>
<dbReference type="EMBL" id="PVXO01000052">
    <property type="protein sequence ID" value="PRR78026.1"/>
    <property type="molecule type" value="Genomic_DNA"/>
</dbReference>
<evidence type="ECO:0000313" key="7">
    <source>
        <dbReference type="EMBL" id="PRR78026.1"/>
    </source>
</evidence>
<dbReference type="SUPFAM" id="SSF53448">
    <property type="entry name" value="Nucleotide-diphospho-sugar transferases"/>
    <property type="match status" value="1"/>
</dbReference>
<keyword evidence="3 7" id="KW-0808">Transferase</keyword>
<proteinExistence type="inferred from homology"/>
<accession>A0A2T0B2D6</accession>
<dbReference type="InterPro" id="IPR050834">
    <property type="entry name" value="Glycosyltransf_2"/>
</dbReference>
<dbReference type="InterPro" id="IPR001296">
    <property type="entry name" value="Glyco_trans_1"/>
</dbReference>
<evidence type="ECO:0000256" key="1">
    <source>
        <dbReference type="ARBA" id="ARBA00006739"/>
    </source>
</evidence>
<dbReference type="CDD" id="cd03819">
    <property type="entry name" value="GT4_WavL-like"/>
    <property type="match status" value="1"/>
</dbReference>
<evidence type="ECO:0000259" key="5">
    <source>
        <dbReference type="Pfam" id="PF00535"/>
    </source>
</evidence>
<evidence type="ECO:0000259" key="6">
    <source>
        <dbReference type="Pfam" id="PF13439"/>
    </source>
</evidence>
<dbReference type="Gene3D" id="3.40.50.2000">
    <property type="entry name" value="Glycogen Phosphorylase B"/>
    <property type="match status" value="2"/>
</dbReference>